<feature type="domain" description="J" evidence="7">
    <location>
        <begin position="191"/>
        <end position="243"/>
    </location>
</feature>
<evidence type="ECO:0000313" key="9">
    <source>
        <dbReference type="Proteomes" id="UP000199598"/>
    </source>
</evidence>
<dbReference type="PANTHER" id="PTHR12763">
    <property type="match status" value="1"/>
</dbReference>
<evidence type="ECO:0000256" key="1">
    <source>
        <dbReference type="ARBA" id="ARBA00004167"/>
    </source>
</evidence>
<keyword evidence="2 6" id="KW-0812">Transmembrane</keyword>
<dbReference type="RefSeq" id="WP_093523398.1">
    <property type="nucleotide sequence ID" value="NZ_FOSK01000016.1"/>
</dbReference>
<feature type="transmembrane region" description="Helical" evidence="6">
    <location>
        <begin position="33"/>
        <end position="50"/>
    </location>
</feature>
<comment type="similarity">
    <text evidence="5">Belongs to the TIM14 family.</text>
</comment>
<dbReference type="PANTHER" id="PTHR12763:SF28">
    <property type="entry name" value="GEO10507P1-RELATED"/>
    <property type="match status" value="1"/>
</dbReference>
<evidence type="ECO:0000256" key="3">
    <source>
        <dbReference type="ARBA" id="ARBA00022989"/>
    </source>
</evidence>
<evidence type="ECO:0000256" key="4">
    <source>
        <dbReference type="ARBA" id="ARBA00023136"/>
    </source>
</evidence>
<gene>
    <name evidence="8" type="ORF">SAMN04488518_11666</name>
</gene>
<evidence type="ECO:0000313" key="8">
    <source>
        <dbReference type="EMBL" id="SFL09093.1"/>
    </source>
</evidence>
<accession>A0A1I4EV72</accession>
<proteinExistence type="inferred from homology"/>
<comment type="caution">
    <text evidence="8">The sequence shown here is derived from an EMBL/GenBank/DDBJ whole genome shotgun (WGS) entry which is preliminary data.</text>
</comment>
<dbReference type="InterPro" id="IPR036869">
    <property type="entry name" value="J_dom_sf"/>
</dbReference>
<dbReference type="Proteomes" id="UP000199598">
    <property type="component" value="Unassembled WGS sequence"/>
</dbReference>
<feature type="transmembrane region" description="Helical" evidence="6">
    <location>
        <begin position="6"/>
        <end position="21"/>
    </location>
</feature>
<keyword evidence="4 6" id="KW-0472">Membrane</keyword>
<organism evidence="8 9">
    <name type="scientific">Pseudovibrio ascidiaceicola</name>
    <dbReference type="NCBI Taxonomy" id="285279"/>
    <lineage>
        <taxon>Bacteria</taxon>
        <taxon>Pseudomonadati</taxon>
        <taxon>Pseudomonadota</taxon>
        <taxon>Alphaproteobacteria</taxon>
        <taxon>Hyphomicrobiales</taxon>
        <taxon>Stappiaceae</taxon>
        <taxon>Pseudovibrio</taxon>
    </lineage>
</organism>
<comment type="subcellular location">
    <subcellularLocation>
        <location evidence="1">Membrane</location>
        <topology evidence="1">Single-pass membrane protein</topology>
    </subcellularLocation>
</comment>
<dbReference type="PROSITE" id="PS50076">
    <property type="entry name" value="DNAJ_2"/>
    <property type="match status" value="1"/>
</dbReference>
<evidence type="ECO:0000256" key="2">
    <source>
        <dbReference type="ARBA" id="ARBA00022692"/>
    </source>
</evidence>
<dbReference type="CDD" id="cd06257">
    <property type="entry name" value="DnaJ"/>
    <property type="match status" value="1"/>
</dbReference>
<protein>
    <submittedName>
        <fullName evidence="8">DnaJ domain-containing protein</fullName>
    </submittedName>
</protein>
<evidence type="ECO:0000256" key="5">
    <source>
        <dbReference type="ARBA" id="ARBA00038105"/>
    </source>
</evidence>
<keyword evidence="9" id="KW-1185">Reference proteome</keyword>
<dbReference type="SUPFAM" id="SSF46565">
    <property type="entry name" value="Chaperone J-domain"/>
    <property type="match status" value="1"/>
</dbReference>
<dbReference type="Gene3D" id="1.10.287.110">
    <property type="entry name" value="DnaJ domain"/>
    <property type="match status" value="1"/>
</dbReference>
<evidence type="ECO:0000256" key="6">
    <source>
        <dbReference type="SAM" id="Phobius"/>
    </source>
</evidence>
<dbReference type="EMBL" id="FOSK01000016">
    <property type="protein sequence ID" value="SFL09093.1"/>
    <property type="molecule type" value="Genomic_DNA"/>
</dbReference>
<evidence type="ECO:0000259" key="7">
    <source>
        <dbReference type="PROSITE" id="PS50076"/>
    </source>
</evidence>
<dbReference type="SMART" id="SM00271">
    <property type="entry name" value="DnaJ"/>
    <property type="match status" value="1"/>
</dbReference>
<keyword evidence="3 6" id="KW-1133">Transmembrane helix</keyword>
<dbReference type="Pfam" id="PF00226">
    <property type="entry name" value="DnaJ"/>
    <property type="match status" value="1"/>
</dbReference>
<sequence length="243" mass="26140">MGYLVMGGLVLAILYFFAKWLTQSNPAKLKEVLKMLIGGLLLAFCAFLAVTGRYVIALPLAAFALSLLGWGSAQSFKFPGGFPFGGLGGASKSAGQTSNISSRFLHMELDHDSKKLEGKVLAGSFAGRALSSLQVAELKQLWRDVQPDGDSVALLEAYLDSRLSNWRVDFHADSTAGQRDTSSSSALTEKEAYEVLGLAPGASVDDIRAAHRRLIKRLHPDSGGSAFLASKLNEAKDRLLNRH</sequence>
<reference evidence="8 9" key="1">
    <citation type="submission" date="2016-10" db="EMBL/GenBank/DDBJ databases">
        <authorList>
            <person name="Varghese N."/>
            <person name="Submissions S."/>
        </authorList>
    </citation>
    <scope>NUCLEOTIDE SEQUENCE [LARGE SCALE GENOMIC DNA]</scope>
    <source>
        <strain evidence="8 9">DSM 16392</strain>
    </source>
</reference>
<dbReference type="InterPro" id="IPR001623">
    <property type="entry name" value="DnaJ_domain"/>
</dbReference>
<name>A0A1I4EV72_9HYPH</name>